<dbReference type="Proteomes" id="UP001488805">
    <property type="component" value="Unassembled WGS sequence"/>
</dbReference>
<reference evidence="2 3" key="1">
    <citation type="journal article" date="2024" name="Genome Biol. Evol.">
        <title>Chromosome-level genome assembly of the viviparous eelpout Zoarces viviparus.</title>
        <authorList>
            <person name="Fuhrmann N."/>
            <person name="Brasseur M.V."/>
            <person name="Bakowski C.E."/>
            <person name="Podsiadlowski L."/>
            <person name="Prost S."/>
            <person name="Krehenwinkel H."/>
            <person name="Mayer C."/>
        </authorList>
    </citation>
    <scope>NUCLEOTIDE SEQUENCE [LARGE SCALE GENOMIC DNA]</scope>
    <source>
        <strain evidence="2">NO-MEL_2022_Ind0_liver</strain>
    </source>
</reference>
<feature type="compositionally biased region" description="Polar residues" evidence="1">
    <location>
        <begin position="104"/>
        <end position="113"/>
    </location>
</feature>
<organism evidence="2 3">
    <name type="scientific">Zoarces viviparus</name>
    <name type="common">Viviparous eelpout</name>
    <name type="synonym">Blennius viviparus</name>
    <dbReference type="NCBI Taxonomy" id="48416"/>
    <lineage>
        <taxon>Eukaryota</taxon>
        <taxon>Metazoa</taxon>
        <taxon>Chordata</taxon>
        <taxon>Craniata</taxon>
        <taxon>Vertebrata</taxon>
        <taxon>Euteleostomi</taxon>
        <taxon>Actinopterygii</taxon>
        <taxon>Neopterygii</taxon>
        <taxon>Teleostei</taxon>
        <taxon>Neoteleostei</taxon>
        <taxon>Acanthomorphata</taxon>
        <taxon>Eupercaria</taxon>
        <taxon>Perciformes</taxon>
        <taxon>Cottioidei</taxon>
        <taxon>Zoarcales</taxon>
        <taxon>Zoarcidae</taxon>
        <taxon>Zoarcinae</taxon>
        <taxon>Zoarces</taxon>
    </lineage>
</organism>
<evidence type="ECO:0000256" key="1">
    <source>
        <dbReference type="SAM" id="MobiDB-lite"/>
    </source>
</evidence>
<dbReference type="PANTHER" id="PTHR31025">
    <property type="entry name" value="SI:CH211-196P9.1-RELATED"/>
    <property type="match status" value="1"/>
</dbReference>
<comment type="caution">
    <text evidence="2">The sequence shown here is derived from an EMBL/GenBank/DDBJ whole genome shotgun (WGS) entry which is preliminary data.</text>
</comment>
<dbReference type="PANTHER" id="PTHR31025:SF29">
    <property type="entry name" value="SI:CH211-196P9.1"/>
    <property type="match status" value="1"/>
</dbReference>
<dbReference type="AlphaFoldDB" id="A0AAW1FM98"/>
<feature type="region of interest" description="Disordered" evidence="1">
    <location>
        <begin position="79"/>
        <end position="120"/>
    </location>
</feature>
<keyword evidence="3" id="KW-1185">Reference proteome</keyword>
<gene>
    <name evidence="2" type="ORF">VZT92_008177</name>
</gene>
<name>A0AAW1FM98_ZOAVI</name>
<accession>A0AAW1FM98</accession>
<protein>
    <recommendedName>
        <fullName evidence="4">PB1 domain-containing protein</fullName>
    </recommendedName>
</protein>
<evidence type="ECO:0000313" key="2">
    <source>
        <dbReference type="EMBL" id="KAK9535821.1"/>
    </source>
</evidence>
<feature type="compositionally biased region" description="Low complexity" evidence="1">
    <location>
        <begin position="81"/>
        <end position="94"/>
    </location>
</feature>
<evidence type="ECO:0008006" key="4">
    <source>
        <dbReference type="Google" id="ProtNLM"/>
    </source>
</evidence>
<proteinExistence type="predicted"/>
<evidence type="ECO:0000313" key="3">
    <source>
        <dbReference type="Proteomes" id="UP001488805"/>
    </source>
</evidence>
<sequence length="520" mass="59246">MQAVRVKYRDRQKYICYEGQLTFKSFLDCVAKKFDLPTLDLKVYDESKTEVDEEVFEFLLKKQDIGVVEICLPQDPNLEDSLSSPSCSSFASFSGDNERDSDDTTILQHSPATRQRDEGSHLAQMIEDILKNKPGGERIMNEYARTKSLTDARRRDMVKILVAHMTSEHGTSPSRRVKEDYARGITTLYPYLADPRSKFGYEHYYNAEDGSGYLAWRLKFVQKEASEGKKKTYSQSQTLTGGPKAERDAFRVENWLTTESLCCEAIALMKHTADEATVKEKMKQTFTYRQDMVHDPVKSSELFTAFPRFLDVAGLIDQDFGLMFGDAAATKFLERWPTIYKQKVLEQSRGLTQTADLQDLVQNAECTTDVEHGWDSDMSSILVLVHLLPPSPHGRKRPGKLSARQASDRLVKFIKTGTSIQGHLDDIVESLQPYLLAVGTQKSLIHKYFIVIDKHAIPCKSPDTLACFDELFKAHFVFGTSYNQDLVNVYNFLQTTIFEIDVDNTKVNPRVAELRARMLH</sequence>
<dbReference type="EMBL" id="JBCEZU010000056">
    <property type="protein sequence ID" value="KAK9535821.1"/>
    <property type="molecule type" value="Genomic_DNA"/>
</dbReference>